<dbReference type="PANTHER" id="PTHR43702:SF11">
    <property type="entry name" value="L-FUCOSE-PROTON SYMPORTER"/>
    <property type="match status" value="1"/>
</dbReference>
<feature type="transmembrane region" description="Helical" evidence="3">
    <location>
        <begin position="349"/>
        <end position="370"/>
    </location>
</feature>
<keyword evidence="3" id="KW-0812">Transmembrane</keyword>
<feature type="transmembrane region" description="Helical" evidence="3">
    <location>
        <begin position="327"/>
        <end position="343"/>
    </location>
</feature>
<gene>
    <name evidence="4" type="primary">fucP</name>
    <name evidence="4" type="ORF">Cch01nite_32220</name>
</gene>
<feature type="transmembrane region" description="Helical" evidence="3">
    <location>
        <begin position="23"/>
        <end position="45"/>
    </location>
</feature>
<dbReference type="InterPro" id="IPR005275">
    <property type="entry name" value="Lfuc_symporter_FucP"/>
</dbReference>
<feature type="transmembrane region" description="Helical" evidence="3">
    <location>
        <begin position="211"/>
        <end position="230"/>
    </location>
</feature>
<keyword evidence="3" id="KW-1133">Transmembrane helix</keyword>
<dbReference type="Proteomes" id="UP000632740">
    <property type="component" value="Unassembled WGS sequence"/>
</dbReference>
<feature type="transmembrane region" description="Helical" evidence="3">
    <location>
        <begin position="159"/>
        <end position="182"/>
    </location>
</feature>
<dbReference type="PANTHER" id="PTHR43702">
    <property type="entry name" value="L-FUCOSE-PROTON SYMPORTER"/>
    <property type="match status" value="1"/>
</dbReference>
<dbReference type="SUPFAM" id="SSF103473">
    <property type="entry name" value="MFS general substrate transporter"/>
    <property type="match status" value="1"/>
</dbReference>
<evidence type="ECO:0000313" key="4">
    <source>
        <dbReference type="EMBL" id="GIG22498.1"/>
    </source>
</evidence>
<dbReference type="GO" id="GO:0005886">
    <property type="term" value="C:plasma membrane"/>
    <property type="evidence" value="ECO:0007669"/>
    <property type="project" value="UniProtKB-SubCell"/>
</dbReference>
<feature type="transmembrane region" description="Helical" evidence="3">
    <location>
        <begin position="121"/>
        <end position="138"/>
    </location>
</feature>
<organism evidence="4 5">
    <name type="scientific">Cellulomonas chitinilytica</name>
    <dbReference type="NCBI Taxonomy" id="398759"/>
    <lineage>
        <taxon>Bacteria</taxon>
        <taxon>Bacillati</taxon>
        <taxon>Actinomycetota</taxon>
        <taxon>Actinomycetes</taxon>
        <taxon>Micrococcales</taxon>
        <taxon>Cellulomonadaceae</taxon>
        <taxon>Cellulomonas</taxon>
    </lineage>
</organism>
<evidence type="ECO:0000256" key="2">
    <source>
        <dbReference type="ARBA" id="ARBA00022475"/>
    </source>
</evidence>
<proteinExistence type="predicted"/>
<dbReference type="InterPro" id="IPR050375">
    <property type="entry name" value="MFS_TsgA-like"/>
</dbReference>
<sequence length="448" mass="47894">MDRPTVIKPEPDVESAGKKKSSLVFPGLTVPFIMIVACFAAWGSAANLTDVLVGVFRHIFLMSNFQSALVQFAYYGAYFALAIPAALINKRFGYKVGVLTGLGLATVGGFLFIPAGRLLEYGFFLIALFVLAAGLSILETSANPFVISMGPERSATQRLNLAQAFNPVGANIGVLLGAVLILPNITPEAEKADMTAQQLEQTQEQDLSLVLGPYTGIALALLLIWLLIAFRKINVPDEHAHFGVEERSGGAFSRLWHNRHYRFGVLAQFLNVGAQVCAWSFTIQYAQDVVGVPASQAGWYLQASLILFLISRFVMTYLLGIIRPTKLLFAMGLLGVVLALIAVISPNMLGLICVVAISVSLSLMFPTIYGVALHGLGPDTKFGAAGLVMAILGGALLPPVQGLIMDRASTNWGFIVPAVCLAFVAGYALFDLRSARHAGPLVLEGAAH</sequence>
<feature type="transmembrane region" description="Helical" evidence="3">
    <location>
        <begin position="96"/>
        <end position="115"/>
    </location>
</feature>
<keyword evidence="2" id="KW-1003">Cell membrane</keyword>
<protein>
    <submittedName>
        <fullName evidence="4">MFS transporter</fullName>
    </submittedName>
</protein>
<dbReference type="GO" id="GO:0015535">
    <property type="term" value="F:fucose:proton symporter activity"/>
    <property type="evidence" value="ECO:0007669"/>
    <property type="project" value="InterPro"/>
</dbReference>
<dbReference type="NCBIfam" id="TIGR00885">
    <property type="entry name" value="fucP"/>
    <property type="match status" value="1"/>
</dbReference>
<keyword evidence="3" id="KW-0472">Membrane</keyword>
<feature type="transmembrane region" description="Helical" evidence="3">
    <location>
        <begin position="299"/>
        <end position="320"/>
    </location>
</feature>
<feature type="transmembrane region" description="Helical" evidence="3">
    <location>
        <begin position="382"/>
        <end position="400"/>
    </location>
</feature>
<evidence type="ECO:0000256" key="3">
    <source>
        <dbReference type="SAM" id="Phobius"/>
    </source>
</evidence>
<feature type="transmembrane region" description="Helical" evidence="3">
    <location>
        <begin position="412"/>
        <end position="430"/>
    </location>
</feature>
<dbReference type="Pfam" id="PF07690">
    <property type="entry name" value="MFS_1"/>
    <property type="match status" value="1"/>
</dbReference>
<reference evidence="4" key="1">
    <citation type="submission" date="2021-01" db="EMBL/GenBank/DDBJ databases">
        <title>Whole genome shotgun sequence of Cellulomonas chitinilytica NBRC 110799.</title>
        <authorList>
            <person name="Komaki H."/>
            <person name="Tamura T."/>
        </authorList>
    </citation>
    <scope>NUCLEOTIDE SEQUENCE</scope>
    <source>
        <strain evidence="4">NBRC 110799</strain>
    </source>
</reference>
<dbReference type="Gene3D" id="1.20.1250.20">
    <property type="entry name" value="MFS general substrate transporter like domains"/>
    <property type="match status" value="2"/>
</dbReference>
<feature type="transmembrane region" description="Helical" evidence="3">
    <location>
        <begin position="263"/>
        <end position="287"/>
    </location>
</feature>
<dbReference type="RefSeq" id="WP_203757308.1">
    <property type="nucleotide sequence ID" value="NZ_BONK01000011.1"/>
</dbReference>
<evidence type="ECO:0000313" key="5">
    <source>
        <dbReference type="Proteomes" id="UP000632740"/>
    </source>
</evidence>
<feature type="transmembrane region" description="Helical" evidence="3">
    <location>
        <begin position="65"/>
        <end position="89"/>
    </location>
</feature>
<dbReference type="CDD" id="cd17394">
    <property type="entry name" value="MFS_FucP_like"/>
    <property type="match status" value="1"/>
</dbReference>
<comment type="caution">
    <text evidence="4">The sequence shown here is derived from an EMBL/GenBank/DDBJ whole genome shotgun (WGS) entry which is preliminary data.</text>
</comment>
<dbReference type="AlphaFoldDB" id="A0A919P5U1"/>
<keyword evidence="5" id="KW-1185">Reference proteome</keyword>
<accession>A0A919P5U1</accession>
<name>A0A919P5U1_9CELL</name>
<dbReference type="InterPro" id="IPR011701">
    <property type="entry name" value="MFS"/>
</dbReference>
<evidence type="ECO:0000256" key="1">
    <source>
        <dbReference type="ARBA" id="ARBA00004429"/>
    </source>
</evidence>
<comment type="subcellular location">
    <subcellularLocation>
        <location evidence="1">Cell inner membrane</location>
        <topology evidence="1">Multi-pass membrane protein</topology>
    </subcellularLocation>
</comment>
<dbReference type="EMBL" id="BONK01000011">
    <property type="protein sequence ID" value="GIG22498.1"/>
    <property type="molecule type" value="Genomic_DNA"/>
</dbReference>
<dbReference type="InterPro" id="IPR036259">
    <property type="entry name" value="MFS_trans_sf"/>
</dbReference>